<comment type="caution">
    <text evidence="6">Lacks conserved residue(s) required for the propagation of feature annotation.</text>
</comment>
<dbReference type="Pfam" id="PF20143">
    <property type="entry name" value="NAD_kinase_C"/>
    <property type="match status" value="1"/>
</dbReference>
<feature type="binding site" evidence="6">
    <location>
        <position position="199"/>
    </location>
    <ligand>
        <name>NAD(+)</name>
        <dbReference type="ChEBI" id="CHEBI:57540"/>
    </ligand>
</feature>
<dbReference type="InterPro" id="IPR017438">
    <property type="entry name" value="ATP-NAD_kinase_N"/>
</dbReference>
<dbReference type="GO" id="GO:0051287">
    <property type="term" value="F:NAD binding"/>
    <property type="evidence" value="ECO:0007669"/>
    <property type="project" value="UniProtKB-ARBA"/>
</dbReference>
<keyword evidence="2 6" id="KW-0418">Kinase</keyword>
<dbReference type="AlphaFoldDB" id="A0A6S6SGH9"/>
<dbReference type="EC" id="2.7.1.23" evidence="6"/>
<sequence>MIDKSFYDILLESYYEGGRCDMLYEKSSQMNVAGFVIKPNAPEIYTLYNDIKKKFERRNIKVLLVEHSAKMISVLGGVTFDELCIKSDFLVSLGGDGTLLSLVRKSYGYHKPVMGINAGTLGFLADVRISEVDKFLDDLLIGRYRIDNRMMIDAYIQTANGRKKFYAFNDVVITRPSISHMVKIDASIDGEWFNTYRGDGLIISTPTGATAYNLAAGGPLVYPLAKAFVMTPIAAHSLTQRPLVLPSNFTIDFSSPKDRVIVMVDGQDDYQMKAGEVLVVNSAEIGARLLHKKERNYFSVLREKLHWGEKE</sequence>
<dbReference type="GO" id="GO:0006741">
    <property type="term" value="P:NADP+ biosynthetic process"/>
    <property type="evidence" value="ECO:0007669"/>
    <property type="project" value="UniProtKB-UniRule"/>
</dbReference>
<organism evidence="7">
    <name type="scientific">uncultured Sulfurovum sp</name>
    <dbReference type="NCBI Taxonomy" id="269237"/>
    <lineage>
        <taxon>Bacteria</taxon>
        <taxon>Pseudomonadati</taxon>
        <taxon>Campylobacterota</taxon>
        <taxon>Epsilonproteobacteria</taxon>
        <taxon>Campylobacterales</taxon>
        <taxon>Sulfurovaceae</taxon>
        <taxon>Sulfurovum</taxon>
        <taxon>environmental samples</taxon>
    </lineage>
</organism>
<accession>A0A6S6SGH9</accession>
<evidence type="ECO:0000313" key="7">
    <source>
        <dbReference type="EMBL" id="CAA6804447.1"/>
    </source>
</evidence>
<evidence type="ECO:0000256" key="3">
    <source>
        <dbReference type="ARBA" id="ARBA00022857"/>
    </source>
</evidence>
<dbReference type="HAMAP" id="MF_00361">
    <property type="entry name" value="NAD_kinase"/>
    <property type="match status" value="1"/>
</dbReference>
<dbReference type="InterPro" id="IPR016064">
    <property type="entry name" value="NAD/diacylglycerol_kinase_sf"/>
</dbReference>
<keyword evidence="6" id="KW-0963">Cytoplasm</keyword>
<comment type="cofactor">
    <cofactor evidence="6">
        <name>a divalent metal cation</name>
        <dbReference type="ChEBI" id="CHEBI:60240"/>
    </cofactor>
</comment>
<keyword evidence="6" id="KW-0547">Nucleotide-binding</keyword>
<comment type="function">
    <text evidence="6">Involved in the regulation of the intracellular balance of NAD and NADP, and is a key enzyme in the biosynthesis of NADP. Catalyzes specifically the phosphorylation on 2'-hydroxyl of the adenosine moiety of NAD to yield NADP.</text>
</comment>
<feature type="binding site" evidence="6">
    <location>
        <position position="267"/>
    </location>
    <ligand>
        <name>NAD(+)</name>
        <dbReference type="ChEBI" id="CHEBI:57540"/>
    </ligand>
</feature>
<evidence type="ECO:0000256" key="6">
    <source>
        <dbReference type="HAMAP-Rule" id="MF_00361"/>
    </source>
</evidence>
<comment type="similarity">
    <text evidence="6">Belongs to the NAD kinase family.</text>
</comment>
<feature type="binding site" evidence="6">
    <location>
        <begin position="96"/>
        <end position="97"/>
    </location>
    <ligand>
        <name>NAD(+)</name>
        <dbReference type="ChEBI" id="CHEBI:57540"/>
    </ligand>
</feature>
<dbReference type="InterPro" id="IPR002504">
    <property type="entry name" value="NADK"/>
</dbReference>
<name>A0A6S6SGH9_9BACT</name>
<keyword evidence="3 6" id="KW-0521">NADP</keyword>
<comment type="subcellular location">
    <subcellularLocation>
        <location evidence="6">Cytoplasm</location>
    </subcellularLocation>
</comment>
<dbReference type="GO" id="GO:0046872">
    <property type="term" value="F:metal ion binding"/>
    <property type="evidence" value="ECO:0007669"/>
    <property type="project" value="UniProtKB-UniRule"/>
</dbReference>
<keyword evidence="4 6" id="KW-0520">NAD</keyword>
<reference evidence="7" key="1">
    <citation type="submission" date="2020-01" db="EMBL/GenBank/DDBJ databases">
        <authorList>
            <person name="Meier V. D."/>
            <person name="Meier V D."/>
        </authorList>
    </citation>
    <scope>NUCLEOTIDE SEQUENCE</scope>
    <source>
        <strain evidence="7">HLG_WM_MAG_04</strain>
    </source>
</reference>
<feature type="active site" description="Proton acceptor" evidence="6">
    <location>
        <position position="96"/>
    </location>
</feature>
<proteinExistence type="inferred from homology"/>
<dbReference type="Gene3D" id="3.40.50.10330">
    <property type="entry name" value="Probable inorganic polyphosphate/atp-NAD kinase, domain 1"/>
    <property type="match status" value="1"/>
</dbReference>
<dbReference type="InterPro" id="IPR017437">
    <property type="entry name" value="ATP-NAD_kinase_PpnK-typ_C"/>
</dbReference>
<dbReference type="PANTHER" id="PTHR20275">
    <property type="entry name" value="NAD KINASE"/>
    <property type="match status" value="1"/>
</dbReference>
<keyword evidence="6" id="KW-0067">ATP-binding</keyword>
<dbReference type="Pfam" id="PF01513">
    <property type="entry name" value="NAD_kinase"/>
    <property type="match status" value="1"/>
</dbReference>
<evidence type="ECO:0000256" key="1">
    <source>
        <dbReference type="ARBA" id="ARBA00022679"/>
    </source>
</evidence>
<dbReference type="SUPFAM" id="SSF111331">
    <property type="entry name" value="NAD kinase/diacylglycerol kinase-like"/>
    <property type="match status" value="1"/>
</dbReference>
<dbReference type="EMBL" id="CACVAX010000011">
    <property type="protein sequence ID" value="CAA6804447.1"/>
    <property type="molecule type" value="Genomic_DNA"/>
</dbReference>
<evidence type="ECO:0000256" key="4">
    <source>
        <dbReference type="ARBA" id="ARBA00023027"/>
    </source>
</evidence>
<feature type="binding site" evidence="6">
    <location>
        <position position="234"/>
    </location>
    <ligand>
        <name>NAD(+)</name>
        <dbReference type="ChEBI" id="CHEBI:57540"/>
    </ligand>
</feature>
<dbReference type="GO" id="GO:0005524">
    <property type="term" value="F:ATP binding"/>
    <property type="evidence" value="ECO:0007669"/>
    <property type="project" value="UniProtKB-KW"/>
</dbReference>
<feature type="binding site" evidence="6">
    <location>
        <begin position="169"/>
        <end position="170"/>
    </location>
    <ligand>
        <name>NAD(+)</name>
        <dbReference type="ChEBI" id="CHEBI:57540"/>
    </ligand>
</feature>
<gene>
    <name evidence="6" type="primary">nadK</name>
    <name evidence="7" type="ORF">HELGO_WM11194</name>
</gene>
<dbReference type="GO" id="GO:0003951">
    <property type="term" value="F:NAD+ kinase activity"/>
    <property type="evidence" value="ECO:0007669"/>
    <property type="project" value="UniProtKB-UniRule"/>
</dbReference>
<feature type="binding site" evidence="6">
    <location>
        <position position="180"/>
    </location>
    <ligand>
        <name>NAD(+)</name>
        <dbReference type="ChEBI" id="CHEBI:57540"/>
    </ligand>
</feature>
<dbReference type="Gene3D" id="2.60.200.30">
    <property type="entry name" value="Probable inorganic polyphosphate/atp-NAD kinase, domain 2"/>
    <property type="match status" value="1"/>
</dbReference>
<keyword evidence="1 6" id="KW-0808">Transferase</keyword>
<comment type="catalytic activity">
    <reaction evidence="5 6">
        <text>NAD(+) + ATP = ADP + NADP(+) + H(+)</text>
        <dbReference type="Rhea" id="RHEA:18629"/>
        <dbReference type="ChEBI" id="CHEBI:15378"/>
        <dbReference type="ChEBI" id="CHEBI:30616"/>
        <dbReference type="ChEBI" id="CHEBI:57540"/>
        <dbReference type="ChEBI" id="CHEBI:58349"/>
        <dbReference type="ChEBI" id="CHEBI:456216"/>
        <dbReference type="EC" id="2.7.1.23"/>
    </reaction>
</comment>
<feature type="binding site" evidence="6">
    <location>
        <position position="197"/>
    </location>
    <ligand>
        <name>NAD(+)</name>
        <dbReference type="ChEBI" id="CHEBI:57540"/>
    </ligand>
</feature>
<dbReference type="PANTHER" id="PTHR20275:SF0">
    <property type="entry name" value="NAD KINASE"/>
    <property type="match status" value="1"/>
</dbReference>
<dbReference type="GO" id="GO:0005737">
    <property type="term" value="C:cytoplasm"/>
    <property type="evidence" value="ECO:0007669"/>
    <property type="project" value="UniProtKB-SubCell"/>
</dbReference>
<protein>
    <recommendedName>
        <fullName evidence="6">NAD kinase</fullName>
        <ecNumber evidence="6">2.7.1.23</ecNumber>
    </recommendedName>
    <alternativeName>
        <fullName evidence="6">ATP-dependent NAD kinase</fullName>
    </alternativeName>
</protein>
<dbReference type="GO" id="GO:0019674">
    <property type="term" value="P:NAD+ metabolic process"/>
    <property type="evidence" value="ECO:0007669"/>
    <property type="project" value="InterPro"/>
</dbReference>
<evidence type="ECO:0000256" key="5">
    <source>
        <dbReference type="ARBA" id="ARBA00047925"/>
    </source>
</evidence>
<evidence type="ECO:0000256" key="2">
    <source>
        <dbReference type="ARBA" id="ARBA00022777"/>
    </source>
</evidence>